<dbReference type="OrthoDB" id="5862462at2759"/>
<dbReference type="PANTHER" id="PTHR10615:SF217">
    <property type="entry name" value="HISTONE ACETYLTRANSFERASE"/>
    <property type="match status" value="1"/>
</dbReference>
<evidence type="ECO:0000313" key="6">
    <source>
        <dbReference type="EMBL" id="EFO97268.1"/>
    </source>
</evidence>
<dbReference type="Gene3D" id="3.30.60.60">
    <property type="entry name" value="N-acetyl transferase-like"/>
    <property type="match status" value="1"/>
</dbReference>
<evidence type="ECO:0000256" key="1">
    <source>
        <dbReference type="ARBA" id="ARBA00010107"/>
    </source>
</evidence>
<dbReference type="Proteomes" id="UP000008281">
    <property type="component" value="Unassembled WGS sequence"/>
</dbReference>
<reference evidence="6" key="1">
    <citation type="submission" date="2007-07" db="EMBL/GenBank/DDBJ databases">
        <title>PCAP assembly of the Caenorhabditis remanei genome.</title>
        <authorList>
            <consortium name="The Caenorhabditis remanei Sequencing Consortium"/>
            <person name="Wilson R.K."/>
        </authorList>
    </citation>
    <scope>NUCLEOTIDE SEQUENCE [LARGE SCALE GENOMIC DNA]</scope>
    <source>
        <strain evidence="6">PB4641</strain>
    </source>
</reference>
<feature type="region of interest" description="Disordered" evidence="5">
    <location>
        <begin position="361"/>
        <end position="431"/>
    </location>
</feature>
<dbReference type="EC" id="2.3.1.48" evidence="2"/>
<dbReference type="GO" id="GO:0010484">
    <property type="term" value="F:histone H3 acetyltransferase activity"/>
    <property type="evidence" value="ECO:0007669"/>
    <property type="project" value="TreeGrafter"/>
</dbReference>
<name>E3MB58_CAERE</name>
<dbReference type="Gene3D" id="3.40.630.30">
    <property type="match status" value="1"/>
</dbReference>
<evidence type="ECO:0000256" key="4">
    <source>
        <dbReference type="ARBA" id="ARBA00022990"/>
    </source>
</evidence>
<dbReference type="AlphaFoldDB" id="E3MB58"/>
<dbReference type="InterPro" id="IPR016181">
    <property type="entry name" value="Acyl_CoA_acyltransferase"/>
</dbReference>
<accession>E3MB58</accession>
<dbReference type="HOGENOM" id="CLU_011815_2_2_1"/>
<keyword evidence="7" id="KW-1185">Reference proteome</keyword>
<dbReference type="EMBL" id="DS268432">
    <property type="protein sequence ID" value="EFO97268.1"/>
    <property type="molecule type" value="Genomic_DNA"/>
</dbReference>
<dbReference type="InterPro" id="IPR040706">
    <property type="entry name" value="Zf-MYST"/>
</dbReference>
<dbReference type="SUPFAM" id="SSF55729">
    <property type="entry name" value="Acyl-CoA N-acyltransferases (Nat)"/>
    <property type="match status" value="1"/>
</dbReference>
<dbReference type="KEGG" id="crq:GCK72_023386"/>
<dbReference type="InterPro" id="IPR002717">
    <property type="entry name" value="HAT_MYST-type"/>
</dbReference>
<keyword evidence="4" id="KW-0007">Acetylation</keyword>
<gene>
    <name evidence="6" type="ORF">CRE_16703</name>
</gene>
<dbReference type="GO" id="GO:0070776">
    <property type="term" value="C:MOZ/MORF histone acetyltransferase complex"/>
    <property type="evidence" value="ECO:0007669"/>
    <property type="project" value="TreeGrafter"/>
</dbReference>
<dbReference type="RefSeq" id="XP_003106662.2">
    <property type="nucleotide sequence ID" value="XM_003106614.2"/>
</dbReference>
<dbReference type="CDD" id="cd04301">
    <property type="entry name" value="NAT_SF"/>
    <property type="match status" value="1"/>
</dbReference>
<protein>
    <recommendedName>
        <fullName evidence="2">histone acetyltransferase</fullName>
        <ecNumber evidence="2">2.3.1.48</ecNumber>
    </recommendedName>
</protein>
<evidence type="ECO:0000313" key="7">
    <source>
        <dbReference type="Proteomes" id="UP000008281"/>
    </source>
</evidence>
<keyword evidence="3" id="KW-0808">Transferase</keyword>
<dbReference type="eggNOG" id="KOG2747">
    <property type="taxonomic scope" value="Eukaryota"/>
</dbReference>
<dbReference type="PROSITE" id="PS51726">
    <property type="entry name" value="MYST_HAT"/>
    <property type="match status" value="1"/>
</dbReference>
<dbReference type="InterPro" id="IPR050603">
    <property type="entry name" value="MYST_HAT"/>
</dbReference>
<evidence type="ECO:0000256" key="5">
    <source>
        <dbReference type="SAM" id="MobiDB-lite"/>
    </source>
</evidence>
<comment type="similarity">
    <text evidence="1">Belongs to the MYST (SAS/MOZ) family.</text>
</comment>
<dbReference type="GO" id="GO:0005634">
    <property type="term" value="C:nucleus"/>
    <property type="evidence" value="ECO:0007669"/>
    <property type="project" value="TreeGrafter"/>
</dbReference>
<evidence type="ECO:0000256" key="3">
    <source>
        <dbReference type="ARBA" id="ARBA00022679"/>
    </source>
</evidence>
<dbReference type="InterPro" id="IPR036388">
    <property type="entry name" value="WH-like_DNA-bd_sf"/>
</dbReference>
<evidence type="ECO:0000256" key="2">
    <source>
        <dbReference type="ARBA" id="ARBA00013184"/>
    </source>
</evidence>
<dbReference type="Pfam" id="PF17772">
    <property type="entry name" value="zf-MYST"/>
    <property type="match status" value="1"/>
</dbReference>
<dbReference type="PANTHER" id="PTHR10615">
    <property type="entry name" value="HISTONE ACETYLTRANSFERASE"/>
    <property type="match status" value="1"/>
</dbReference>
<dbReference type="Pfam" id="PF01853">
    <property type="entry name" value="MOZ_SAS"/>
    <property type="match status" value="1"/>
</dbReference>
<sequence>MSDSDTEFPLQEGTDFLDLEQMLGAAPRSKKIFEDVTKAVSEMNDISPETLTKLEQTAKKEDEMAVLPEAIQLASGTRIQSVYGSPFPSHLFKLKTVFVCDYCMQFFDGQHSLSRHRAKGCLKGPPGVEIYRKEHISIFQVNGHLEKNYCHNVCLVSRLFLNSKTIIHQTEHFMFYVLTVCDEHGYKFAGYFSKEMYWPHSFTMLCLMVLPSYRSQGLGRILIALSYAMARREGKLNGPETPLSADGKFAHEQYWMWAICNYLHEKSVFEKVHTHGISLAEISIATGINCHDVLRMVGEAGWLDLSDPPNERGVHIPKLNFNWDFISETVNKEHLKCGTGKPQFDESCLHWQVQKITPEMNGFDNYEGKGQDIGDIETEHNPSVPSASGPVKLQGKTEEDKAEDSPRAITKKFAKVVKKNKKKSKTTKRHM</sequence>
<dbReference type="GO" id="GO:0003712">
    <property type="term" value="F:transcription coregulator activity"/>
    <property type="evidence" value="ECO:0007669"/>
    <property type="project" value="TreeGrafter"/>
</dbReference>
<feature type="compositionally biased region" description="Basic residues" evidence="5">
    <location>
        <begin position="409"/>
        <end position="431"/>
    </location>
</feature>
<dbReference type="GO" id="GO:0006357">
    <property type="term" value="P:regulation of transcription by RNA polymerase II"/>
    <property type="evidence" value="ECO:0007669"/>
    <property type="project" value="TreeGrafter"/>
</dbReference>
<dbReference type="STRING" id="31234.E3MB58"/>
<dbReference type="GeneID" id="9809174"/>
<organism evidence="7">
    <name type="scientific">Caenorhabditis remanei</name>
    <name type="common">Caenorhabditis vulgaris</name>
    <dbReference type="NCBI Taxonomy" id="31234"/>
    <lineage>
        <taxon>Eukaryota</taxon>
        <taxon>Metazoa</taxon>
        <taxon>Ecdysozoa</taxon>
        <taxon>Nematoda</taxon>
        <taxon>Chromadorea</taxon>
        <taxon>Rhabditida</taxon>
        <taxon>Rhabditina</taxon>
        <taxon>Rhabditomorpha</taxon>
        <taxon>Rhabditoidea</taxon>
        <taxon>Rhabditidae</taxon>
        <taxon>Peloderinae</taxon>
        <taxon>Caenorhabditis</taxon>
    </lineage>
</organism>
<dbReference type="GO" id="GO:0003682">
    <property type="term" value="F:chromatin binding"/>
    <property type="evidence" value="ECO:0007669"/>
    <property type="project" value="TreeGrafter"/>
</dbReference>
<dbReference type="Gene3D" id="1.10.10.10">
    <property type="entry name" value="Winged helix-like DNA-binding domain superfamily/Winged helix DNA-binding domain"/>
    <property type="match status" value="1"/>
</dbReference>
<feature type="compositionally biased region" description="Basic and acidic residues" evidence="5">
    <location>
        <begin position="366"/>
        <end position="380"/>
    </location>
</feature>
<proteinExistence type="inferred from homology"/>
<dbReference type="CTD" id="9809174"/>
<feature type="compositionally biased region" description="Basic and acidic residues" evidence="5">
    <location>
        <begin position="395"/>
        <end position="406"/>
    </location>
</feature>